<dbReference type="GeneID" id="100192450"/>
<protein>
    <submittedName>
        <fullName evidence="2">Flp protein isoform X1</fullName>
    </submittedName>
</protein>
<keyword evidence="1" id="KW-1185">Reference proteome</keyword>
<gene>
    <name evidence="2" type="primary">flp</name>
</gene>
<accession>A0ABM4BQT6</accession>
<proteinExistence type="predicted"/>
<name>A0ABM4BQT6_HYDVU</name>
<dbReference type="Proteomes" id="UP001652625">
    <property type="component" value="Chromosome 04"/>
</dbReference>
<evidence type="ECO:0000313" key="1">
    <source>
        <dbReference type="Proteomes" id="UP001652625"/>
    </source>
</evidence>
<reference evidence="2" key="1">
    <citation type="submission" date="2025-08" db="UniProtKB">
        <authorList>
            <consortium name="RefSeq"/>
        </authorList>
    </citation>
    <scope>IDENTIFICATION</scope>
</reference>
<sequence>MTTRDLLSLHETVSQFEGIVEQPCFFLTSLCPDNCGHGGSTAVFAIQKYLNYEKPGQYGDPKSEKYHVRLKDSEEATGLTKERLDLLKSLVVGDIVLLSWNHDYVHKQGCSYPERPITKLVRFERDTASN</sequence>
<organism evidence="1 2">
    <name type="scientific">Hydra vulgaris</name>
    <name type="common">Hydra</name>
    <name type="synonym">Hydra attenuata</name>
    <dbReference type="NCBI Taxonomy" id="6087"/>
    <lineage>
        <taxon>Eukaryota</taxon>
        <taxon>Metazoa</taxon>
        <taxon>Cnidaria</taxon>
        <taxon>Hydrozoa</taxon>
        <taxon>Hydroidolina</taxon>
        <taxon>Anthoathecata</taxon>
        <taxon>Aplanulata</taxon>
        <taxon>Hydridae</taxon>
        <taxon>Hydra</taxon>
    </lineage>
</organism>
<dbReference type="RefSeq" id="XP_065651496.1">
    <property type="nucleotide sequence ID" value="XM_065795424.1"/>
</dbReference>
<evidence type="ECO:0000313" key="2">
    <source>
        <dbReference type="RefSeq" id="XP_065651496.1"/>
    </source>
</evidence>